<evidence type="ECO:0000313" key="3">
    <source>
        <dbReference type="Proteomes" id="UP000479190"/>
    </source>
</evidence>
<keyword evidence="3" id="KW-1185">Reference proteome</keyword>
<feature type="chain" id="PRO_5026218196" evidence="1">
    <location>
        <begin position="32"/>
        <end position="114"/>
    </location>
</feature>
<evidence type="ECO:0000313" key="2">
    <source>
        <dbReference type="EMBL" id="CAB0028311.1"/>
    </source>
</evidence>
<sequence>MDPPMPHVHARVSRMLSLYLSFFLLERPGMPNQDECLSHRKNIYRFSCSQITISNPNHSGRVDPADHAARVPCRERERDFATRIYRRDIAPEPEAAAAAASAALLLLQVRVSLT</sequence>
<dbReference type="EMBL" id="CADCXV010000114">
    <property type="protein sequence ID" value="CAB0028311.1"/>
    <property type="molecule type" value="Genomic_DNA"/>
</dbReference>
<dbReference type="AlphaFoldDB" id="A0A6H5I1L8"/>
<feature type="signal peptide" evidence="1">
    <location>
        <begin position="1"/>
        <end position="31"/>
    </location>
</feature>
<protein>
    <submittedName>
        <fullName evidence="2">Uncharacterized protein</fullName>
    </submittedName>
</protein>
<gene>
    <name evidence="2" type="ORF">TBRA_LOCUS508</name>
</gene>
<name>A0A6H5I1L8_9HYME</name>
<evidence type="ECO:0000256" key="1">
    <source>
        <dbReference type="SAM" id="SignalP"/>
    </source>
</evidence>
<reference evidence="2 3" key="1">
    <citation type="submission" date="2020-02" db="EMBL/GenBank/DDBJ databases">
        <authorList>
            <person name="Ferguson B K."/>
        </authorList>
    </citation>
    <scope>NUCLEOTIDE SEQUENCE [LARGE SCALE GENOMIC DNA]</scope>
</reference>
<proteinExistence type="predicted"/>
<organism evidence="2 3">
    <name type="scientific">Trichogramma brassicae</name>
    <dbReference type="NCBI Taxonomy" id="86971"/>
    <lineage>
        <taxon>Eukaryota</taxon>
        <taxon>Metazoa</taxon>
        <taxon>Ecdysozoa</taxon>
        <taxon>Arthropoda</taxon>
        <taxon>Hexapoda</taxon>
        <taxon>Insecta</taxon>
        <taxon>Pterygota</taxon>
        <taxon>Neoptera</taxon>
        <taxon>Endopterygota</taxon>
        <taxon>Hymenoptera</taxon>
        <taxon>Apocrita</taxon>
        <taxon>Proctotrupomorpha</taxon>
        <taxon>Chalcidoidea</taxon>
        <taxon>Trichogrammatidae</taxon>
        <taxon>Trichogramma</taxon>
    </lineage>
</organism>
<keyword evidence="1" id="KW-0732">Signal</keyword>
<accession>A0A6H5I1L8</accession>
<dbReference type="Proteomes" id="UP000479190">
    <property type="component" value="Unassembled WGS sequence"/>
</dbReference>